<keyword evidence="3 5" id="KW-0378">Hydrolase</keyword>
<evidence type="ECO:0000256" key="4">
    <source>
        <dbReference type="ARBA" id="ARBA00022833"/>
    </source>
</evidence>
<dbReference type="EMBL" id="JAHHHD010000007">
    <property type="protein sequence ID" value="MBW4658697.1"/>
    <property type="molecule type" value="Genomic_DNA"/>
</dbReference>
<evidence type="ECO:0000313" key="11">
    <source>
        <dbReference type="Proteomes" id="UP000757435"/>
    </source>
</evidence>
<dbReference type="Pfam" id="PF24827">
    <property type="entry name" value="AstE_AspA_cat"/>
    <property type="match status" value="1"/>
</dbReference>
<feature type="domain" description="AstE/AspA barrel-sandwich hybrid" evidence="8">
    <location>
        <begin position="207"/>
        <end position="286"/>
    </location>
</feature>
<feature type="domain" description="Succinylglutamate desuccinylase/Aspartoacylase catalytic" evidence="9">
    <location>
        <begin position="4"/>
        <end position="192"/>
    </location>
</feature>
<feature type="binding site" evidence="5 7">
    <location>
        <position position="106"/>
    </location>
    <ligand>
        <name>Zn(2+)</name>
        <dbReference type="ChEBI" id="CHEBI:29105"/>
    </ligand>
</feature>
<keyword evidence="2 5" id="KW-0479">Metal-binding</keyword>
<proteinExistence type="inferred from homology"/>
<dbReference type="InterPro" id="IPR016708">
    <property type="entry name" value="Aspartoacylase"/>
</dbReference>
<comment type="similarity">
    <text evidence="1 5">Belongs to the AspA/AstE family. Aspartoacylase subfamily.</text>
</comment>
<evidence type="ECO:0000313" key="10">
    <source>
        <dbReference type="EMBL" id="MBW4658697.1"/>
    </source>
</evidence>
<dbReference type="EC" id="3.5.1.15" evidence="5"/>
<dbReference type="CDD" id="cd06909">
    <property type="entry name" value="M14_ASPA"/>
    <property type="match status" value="1"/>
</dbReference>
<dbReference type="Pfam" id="PF04952">
    <property type="entry name" value="AstE_AspA_hybrid"/>
    <property type="match status" value="1"/>
</dbReference>
<evidence type="ECO:0000256" key="5">
    <source>
        <dbReference type="HAMAP-Rule" id="MF_00704"/>
    </source>
</evidence>
<feature type="binding site" evidence="5 7">
    <location>
        <position position="14"/>
    </location>
    <ligand>
        <name>Zn(2+)</name>
        <dbReference type="ChEBI" id="CHEBI:29105"/>
    </ligand>
</feature>
<dbReference type="PANTHER" id="PTHR15162:SF7">
    <property type="entry name" value="SUCCINYLGLUTAMATE DESUCCINYLASE"/>
    <property type="match status" value="1"/>
</dbReference>
<feature type="binding site" evidence="5">
    <location>
        <position position="165"/>
    </location>
    <ligand>
        <name>substrate</name>
    </ligand>
</feature>
<feature type="binding site" evidence="5">
    <location>
        <position position="275"/>
    </location>
    <ligand>
        <name>substrate</name>
    </ligand>
</feature>
<comment type="catalytic activity">
    <reaction evidence="5">
        <text>an N-acyl-L-aspartate + H2O = a carboxylate + L-aspartate</text>
        <dbReference type="Rhea" id="RHEA:10872"/>
        <dbReference type="ChEBI" id="CHEBI:15377"/>
        <dbReference type="ChEBI" id="CHEBI:29067"/>
        <dbReference type="ChEBI" id="CHEBI:29991"/>
        <dbReference type="ChEBI" id="CHEBI:58497"/>
        <dbReference type="EC" id="3.5.1.15"/>
    </reaction>
</comment>
<evidence type="ECO:0000256" key="6">
    <source>
        <dbReference type="PIRSR" id="PIRSR018001-1"/>
    </source>
</evidence>
<feature type="binding site" evidence="5 7">
    <location>
        <position position="17"/>
    </location>
    <ligand>
        <name>Zn(2+)</name>
        <dbReference type="ChEBI" id="CHEBI:29105"/>
    </ligand>
</feature>
<dbReference type="GO" id="GO:0019807">
    <property type="term" value="F:aspartoacylase activity"/>
    <property type="evidence" value="ECO:0007669"/>
    <property type="project" value="UniProtKB-UniRule"/>
</dbReference>
<dbReference type="Gene3D" id="3.40.630.10">
    <property type="entry name" value="Zn peptidases"/>
    <property type="match status" value="1"/>
</dbReference>
<organism evidence="10 11">
    <name type="scientific">Drouetiella hepatica Uher 2000/2452</name>
    <dbReference type="NCBI Taxonomy" id="904376"/>
    <lineage>
        <taxon>Bacteria</taxon>
        <taxon>Bacillati</taxon>
        <taxon>Cyanobacteriota</taxon>
        <taxon>Cyanophyceae</taxon>
        <taxon>Oculatellales</taxon>
        <taxon>Oculatellaceae</taxon>
        <taxon>Drouetiella</taxon>
    </lineage>
</organism>
<dbReference type="InterPro" id="IPR050178">
    <property type="entry name" value="AspA/AstE_fam"/>
</dbReference>
<dbReference type="GO" id="GO:0008270">
    <property type="term" value="F:zinc ion binding"/>
    <property type="evidence" value="ECO:0007669"/>
    <property type="project" value="UniProtKB-UniRule"/>
</dbReference>
<reference evidence="10" key="2">
    <citation type="journal article" date="2022" name="Microbiol. Resour. Announc.">
        <title>Metagenome Sequencing to Explore Phylogenomics of Terrestrial Cyanobacteria.</title>
        <authorList>
            <person name="Ward R.D."/>
            <person name="Stajich J.E."/>
            <person name="Johansen J.R."/>
            <person name="Huntemann M."/>
            <person name="Clum A."/>
            <person name="Foster B."/>
            <person name="Foster B."/>
            <person name="Roux S."/>
            <person name="Palaniappan K."/>
            <person name="Varghese N."/>
            <person name="Mukherjee S."/>
            <person name="Reddy T.B.K."/>
            <person name="Daum C."/>
            <person name="Copeland A."/>
            <person name="Chen I.A."/>
            <person name="Ivanova N.N."/>
            <person name="Kyrpides N.C."/>
            <person name="Shapiro N."/>
            <person name="Eloe-Fadrosh E.A."/>
            <person name="Pietrasiak N."/>
        </authorList>
    </citation>
    <scope>NUCLEOTIDE SEQUENCE</scope>
    <source>
        <strain evidence="10">UHER 2000/2452</strain>
    </source>
</reference>
<dbReference type="FunFam" id="2.20.25.160:FF:000001">
    <property type="entry name" value="Aspartoacylase"/>
    <property type="match status" value="1"/>
</dbReference>
<evidence type="ECO:0000256" key="1">
    <source>
        <dbReference type="ARBA" id="ARBA00006173"/>
    </source>
</evidence>
<evidence type="ECO:0000256" key="3">
    <source>
        <dbReference type="ARBA" id="ARBA00022801"/>
    </source>
</evidence>
<protein>
    <recommendedName>
        <fullName evidence="5">Probable aspartoacylase</fullName>
        <ecNumber evidence="5">3.5.1.15</ecNumber>
    </recommendedName>
</protein>
<dbReference type="HAMAP" id="MF_00704">
    <property type="entry name" value="Aspartoacylase"/>
    <property type="match status" value="1"/>
</dbReference>
<dbReference type="PANTHER" id="PTHR15162">
    <property type="entry name" value="ASPARTOACYLASE"/>
    <property type="match status" value="1"/>
</dbReference>
<dbReference type="PIRSF" id="PIRSF018001">
    <property type="entry name" value="Aspartoacylase"/>
    <property type="match status" value="1"/>
</dbReference>
<keyword evidence="4 5" id="KW-0862">Zinc</keyword>
<evidence type="ECO:0000259" key="9">
    <source>
        <dbReference type="Pfam" id="PF24827"/>
    </source>
</evidence>
<comment type="caution">
    <text evidence="10">The sequence shown here is derived from an EMBL/GenBank/DDBJ whole genome shotgun (WGS) entry which is preliminary data.</text>
</comment>
<dbReference type="GO" id="GO:0005829">
    <property type="term" value="C:cytosol"/>
    <property type="evidence" value="ECO:0007669"/>
    <property type="project" value="TreeGrafter"/>
</dbReference>
<dbReference type="InterPro" id="IPR007036">
    <property type="entry name" value="Aste_AspA_hybrid_dom"/>
</dbReference>
<reference evidence="10" key="1">
    <citation type="submission" date="2021-05" db="EMBL/GenBank/DDBJ databases">
        <authorList>
            <person name="Pietrasiak N."/>
            <person name="Ward R."/>
            <person name="Stajich J.E."/>
            <person name="Kurbessoian T."/>
        </authorList>
    </citation>
    <scope>NUCLEOTIDE SEQUENCE</scope>
    <source>
        <strain evidence="10">UHER 2000/2452</strain>
    </source>
</reference>
<comment type="cofactor">
    <cofactor evidence="5 7">
        <name>Zn(2+)</name>
        <dbReference type="ChEBI" id="CHEBI:29105"/>
    </cofactor>
    <text evidence="5 7">Binds 1 zinc ion per subunit.</text>
</comment>
<dbReference type="NCBIfam" id="NF002601">
    <property type="entry name" value="PRK02259.1"/>
    <property type="match status" value="1"/>
</dbReference>
<evidence type="ECO:0000259" key="8">
    <source>
        <dbReference type="Pfam" id="PF04952"/>
    </source>
</evidence>
<gene>
    <name evidence="10" type="ORF">KME15_08485</name>
</gene>
<sequence>MNPIQKVAIVGGTHGNELTGAYLVKKFEQFPHLVQRSSFNTLTLLGNPRAFKVNRRYTEKDLNRCFLSQDLQNPLLLSYEEQRAKDIDALLRPKNQPPVDIIIDLHSTTANMGLTLILSNNHPFNLQWAAYLTALNPQVKVFRWANPAHDAPFLRSLCPLGGAIEVGAIAQGVLQAELFQQTEALIQSLLDYFEAYNQGGIRQPSPTLTLYQGTETVDYPRRGGEIAAMIHPQLQNRDYEPLHPGDPMFLTFEGKTIVYEGTSTVYPVFINEAAYYEKGIALCLTARQEVTLSEIIS</sequence>
<feature type="binding site" evidence="5">
    <location>
        <begin position="63"/>
        <end position="64"/>
    </location>
    <ligand>
        <name>substrate</name>
    </ligand>
</feature>
<dbReference type="Proteomes" id="UP000757435">
    <property type="component" value="Unassembled WGS sequence"/>
</dbReference>
<name>A0A951Q9H8_9CYAN</name>
<dbReference type="AlphaFoldDB" id="A0A951Q9H8"/>
<evidence type="ECO:0000256" key="2">
    <source>
        <dbReference type="ARBA" id="ARBA00022723"/>
    </source>
</evidence>
<accession>A0A951Q9H8</accession>
<evidence type="ECO:0000256" key="7">
    <source>
        <dbReference type="PIRSR" id="PIRSR018001-3"/>
    </source>
</evidence>
<feature type="binding site" evidence="5">
    <location>
        <position position="56"/>
    </location>
    <ligand>
        <name>substrate</name>
    </ligand>
</feature>
<dbReference type="InterPro" id="IPR055438">
    <property type="entry name" value="AstE_AspA_cat"/>
</dbReference>
<dbReference type="GO" id="GO:0016788">
    <property type="term" value="F:hydrolase activity, acting on ester bonds"/>
    <property type="evidence" value="ECO:0007669"/>
    <property type="project" value="InterPro"/>
</dbReference>
<feature type="active site" description="Proton donor/acceptor" evidence="6">
    <location>
        <position position="165"/>
    </location>
</feature>
<dbReference type="Gene3D" id="2.20.25.160">
    <property type="match status" value="1"/>
</dbReference>
<dbReference type="SUPFAM" id="SSF53187">
    <property type="entry name" value="Zn-dependent exopeptidases"/>
    <property type="match status" value="1"/>
</dbReference>